<proteinExistence type="predicted"/>
<accession>A0A6C0LA63</accession>
<protein>
    <recommendedName>
        <fullName evidence="1">Insertion element IS150 protein InsJ-like helix-turn-helix domain-containing protein</fullName>
    </recommendedName>
</protein>
<dbReference type="AlphaFoldDB" id="A0A6C0LA63"/>
<evidence type="ECO:0000313" key="2">
    <source>
        <dbReference type="EMBL" id="QHU27190.1"/>
    </source>
</evidence>
<dbReference type="Pfam" id="PF13518">
    <property type="entry name" value="HTH_28"/>
    <property type="match status" value="1"/>
</dbReference>
<name>A0A6C0LA63_9ZZZZ</name>
<dbReference type="InterPro" id="IPR009057">
    <property type="entry name" value="Homeodomain-like_sf"/>
</dbReference>
<dbReference type="InterPro" id="IPR055247">
    <property type="entry name" value="InsJ-like_HTH"/>
</dbReference>
<evidence type="ECO:0000259" key="1">
    <source>
        <dbReference type="Pfam" id="PF13518"/>
    </source>
</evidence>
<feature type="domain" description="Insertion element IS150 protein InsJ-like helix-turn-helix" evidence="1">
    <location>
        <begin position="9"/>
        <end position="47"/>
    </location>
</feature>
<sequence length="89" mass="10701">MKHKTEDYKLSAVKYYLSNSFSLDYVCNIFGCKKQSLARWIERYKKDKELKRHNRTNISYKITKEQLVYAIKILSNNEQITIKSFKNTI</sequence>
<organism evidence="2">
    <name type="scientific">viral metagenome</name>
    <dbReference type="NCBI Taxonomy" id="1070528"/>
    <lineage>
        <taxon>unclassified sequences</taxon>
        <taxon>metagenomes</taxon>
        <taxon>organismal metagenomes</taxon>
    </lineage>
</organism>
<dbReference type="SUPFAM" id="SSF46689">
    <property type="entry name" value="Homeodomain-like"/>
    <property type="match status" value="1"/>
</dbReference>
<dbReference type="EMBL" id="MN740452">
    <property type="protein sequence ID" value="QHU27190.1"/>
    <property type="molecule type" value="Genomic_DNA"/>
</dbReference>
<reference evidence="2" key="1">
    <citation type="journal article" date="2020" name="Nature">
        <title>Giant virus diversity and host interactions through global metagenomics.</title>
        <authorList>
            <person name="Schulz F."/>
            <person name="Roux S."/>
            <person name="Paez-Espino D."/>
            <person name="Jungbluth S."/>
            <person name="Walsh D.A."/>
            <person name="Denef V.J."/>
            <person name="McMahon K.D."/>
            <person name="Konstantinidis K.T."/>
            <person name="Eloe-Fadrosh E.A."/>
            <person name="Kyrpides N.C."/>
            <person name="Woyke T."/>
        </authorList>
    </citation>
    <scope>NUCLEOTIDE SEQUENCE</scope>
    <source>
        <strain evidence="2">GVMAG-M-3300027763-16</strain>
    </source>
</reference>